<accession>A0A1D8KAX1</accession>
<dbReference type="AlphaFoldDB" id="A0A1D8KAX1"/>
<sequence>MAANEERPPYEYLVQLERKCRVASPGLPVADPDHEQWSGVLFNLGEHEMVAQMSEIAEIGDMLPMARLPGAKPWVMGLANMRGNLLPVIDLKRFLFADDAPATDAGRLLVVRHGGGLIGLRVDGVVGMRHFAEAQRTGDTPHLPQPLEACVVEGFVDQGVVRPVFSIRRLVSDPAFQDAAV</sequence>
<dbReference type="Pfam" id="PF01584">
    <property type="entry name" value="CheW"/>
    <property type="match status" value="1"/>
</dbReference>
<protein>
    <recommendedName>
        <fullName evidence="1">CheW-like domain-containing protein</fullName>
    </recommendedName>
</protein>
<dbReference type="GO" id="GO:0005829">
    <property type="term" value="C:cytosol"/>
    <property type="evidence" value="ECO:0007669"/>
    <property type="project" value="TreeGrafter"/>
</dbReference>
<dbReference type="Gene3D" id="2.40.50.180">
    <property type="entry name" value="CheA-289, Domain 4"/>
    <property type="match status" value="1"/>
</dbReference>
<evidence type="ECO:0000313" key="3">
    <source>
        <dbReference type="Proteomes" id="UP000095342"/>
    </source>
</evidence>
<gene>
    <name evidence="2" type="ORF">BJI67_14405</name>
</gene>
<evidence type="ECO:0000313" key="2">
    <source>
        <dbReference type="EMBL" id="AOV18095.1"/>
    </source>
</evidence>
<feature type="domain" description="CheW-like" evidence="1">
    <location>
        <begin position="36"/>
        <end position="176"/>
    </location>
</feature>
<evidence type="ECO:0000259" key="1">
    <source>
        <dbReference type="PROSITE" id="PS50851"/>
    </source>
</evidence>
<dbReference type="PROSITE" id="PS50851">
    <property type="entry name" value="CHEW"/>
    <property type="match status" value="1"/>
</dbReference>
<dbReference type="PANTHER" id="PTHR22617">
    <property type="entry name" value="CHEMOTAXIS SENSOR HISTIDINE KINASE-RELATED"/>
    <property type="match status" value="1"/>
</dbReference>
<dbReference type="SMART" id="SM00260">
    <property type="entry name" value="CheW"/>
    <property type="match status" value="1"/>
</dbReference>
<name>A0A1D8KAX1_9GAMM</name>
<dbReference type="Gene3D" id="2.30.30.40">
    <property type="entry name" value="SH3 Domains"/>
    <property type="match status" value="1"/>
</dbReference>
<dbReference type="GO" id="GO:0006935">
    <property type="term" value="P:chemotaxis"/>
    <property type="evidence" value="ECO:0007669"/>
    <property type="project" value="InterPro"/>
</dbReference>
<dbReference type="RefSeq" id="WP_070073625.1">
    <property type="nucleotide sequence ID" value="NZ_CP017448.1"/>
</dbReference>
<keyword evidence="3" id="KW-1185">Reference proteome</keyword>
<dbReference type="PANTHER" id="PTHR22617:SF43">
    <property type="entry name" value="PROTEIN PILI"/>
    <property type="match status" value="1"/>
</dbReference>
<dbReference type="SUPFAM" id="SSF50341">
    <property type="entry name" value="CheW-like"/>
    <property type="match status" value="1"/>
</dbReference>
<dbReference type="InterPro" id="IPR039315">
    <property type="entry name" value="CheW"/>
</dbReference>
<organism evidence="2 3">
    <name type="scientific">Acidihalobacter aeolianus</name>
    <dbReference type="NCBI Taxonomy" id="2792603"/>
    <lineage>
        <taxon>Bacteria</taxon>
        <taxon>Pseudomonadati</taxon>
        <taxon>Pseudomonadota</taxon>
        <taxon>Gammaproteobacteria</taxon>
        <taxon>Chromatiales</taxon>
        <taxon>Ectothiorhodospiraceae</taxon>
        <taxon>Acidihalobacter</taxon>
    </lineage>
</organism>
<dbReference type="Proteomes" id="UP000095342">
    <property type="component" value="Chromosome"/>
</dbReference>
<dbReference type="InterPro" id="IPR036061">
    <property type="entry name" value="CheW-like_dom_sf"/>
</dbReference>
<proteinExistence type="predicted"/>
<reference evidence="2 3" key="1">
    <citation type="submission" date="2016-09" db="EMBL/GenBank/DDBJ databases">
        <title>Acidihalobacter prosperus V6 (DSM14174).</title>
        <authorList>
            <person name="Khaleque H.N."/>
            <person name="Ramsay J.P."/>
            <person name="Murphy R.J.T."/>
            <person name="Kaksonen A.H."/>
            <person name="Boxall N.J."/>
            <person name="Watkin E.L.J."/>
        </authorList>
    </citation>
    <scope>NUCLEOTIDE SEQUENCE [LARGE SCALE GENOMIC DNA]</scope>
    <source>
        <strain evidence="2 3">V6</strain>
    </source>
</reference>
<dbReference type="KEGG" id="aaeo:BJI67_14405"/>
<dbReference type="InterPro" id="IPR002545">
    <property type="entry name" value="CheW-lke_dom"/>
</dbReference>
<dbReference type="GO" id="GO:0007165">
    <property type="term" value="P:signal transduction"/>
    <property type="evidence" value="ECO:0007669"/>
    <property type="project" value="InterPro"/>
</dbReference>
<dbReference type="EMBL" id="CP017448">
    <property type="protein sequence ID" value="AOV18095.1"/>
    <property type="molecule type" value="Genomic_DNA"/>
</dbReference>